<feature type="compositionally biased region" description="Basic and acidic residues" evidence="1">
    <location>
        <begin position="104"/>
        <end position="125"/>
    </location>
</feature>
<comment type="caution">
    <text evidence="2">The sequence shown here is derived from an EMBL/GenBank/DDBJ whole genome shotgun (WGS) entry which is preliminary data.</text>
</comment>
<dbReference type="Proteomes" id="UP001634394">
    <property type="component" value="Unassembled WGS sequence"/>
</dbReference>
<keyword evidence="3" id="KW-1185">Reference proteome</keyword>
<dbReference type="AlphaFoldDB" id="A0ABD3TZP2"/>
<feature type="region of interest" description="Disordered" evidence="1">
    <location>
        <begin position="97"/>
        <end position="188"/>
    </location>
</feature>
<gene>
    <name evidence="2" type="ORF">ACJMK2_020576</name>
</gene>
<dbReference type="EMBL" id="JBJQND010000017">
    <property type="protein sequence ID" value="KAL3842582.1"/>
    <property type="molecule type" value="Genomic_DNA"/>
</dbReference>
<name>A0ABD3TZP2_SINWO</name>
<reference evidence="2 3" key="1">
    <citation type="submission" date="2024-11" db="EMBL/GenBank/DDBJ databases">
        <title>Chromosome-level genome assembly of the freshwater bivalve Anodonta woodiana.</title>
        <authorList>
            <person name="Chen X."/>
        </authorList>
    </citation>
    <scope>NUCLEOTIDE SEQUENCE [LARGE SCALE GENOMIC DNA]</scope>
    <source>
        <strain evidence="2">MN2024</strain>
        <tissue evidence="2">Gills</tissue>
    </source>
</reference>
<accession>A0ABD3TZP2</accession>
<feature type="compositionally biased region" description="Basic and acidic residues" evidence="1">
    <location>
        <begin position="154"/>
        <end position="188"/>
    </location>
</feature>
<sequence length="188" mass="21283">MKLGRNMRARPKKTNDGRSNGQSSDKLDCAVTDPLLPLTANSSTSAAVEFFCHMHSRMPDLGTSNISYLTNNSFSLSRTIASPQHPTQELIENLNKQKQTPRQLEVEKEHHQAETKRWKTEDSLHRINSPSDQKELTSTETQSGLIKSKNMGYIHDRGVITRKENDKDDDSVHEKSDSSKEESDINDF</sequence>
<feature type="compositionally biased region" description="Basic residues" evidence="1">
    <location>
        <begin position="1"/>
        <end position="12"/>
    </location>
</feature>
<protein>
    <submittedName>
        <fullName evidence="2">Uncharacterized protein</fullName>
    </submittedName>
</protein>
<evidence type="ECO:0000256" key="1">
    <source>
        <dbReference type="SAM" id="MobiDB-lite"/>
    </source>
</evidence>
<evidence type="ECO:0000313" key="3">
    <source>
        <dbReference type="Proteomes" id="UP001634394"/>
    </source>
</evidence>
<organism evidence="2 3">
    <name type="scientific">Sinanodonta woodiana</name>
    <name type="common">Chinese pond mussel</name>
    <name type="synonym">Anodonta woodiana</name>
    <dbReference type="NCBI Taxonomy" id="1069815"/>
    <lineage>
        <taxon>Eukaryota</taxon>
        <taxon>Metazoa</taxon>
        <taxon>Spiralia</taxon>
        <taxon>Lophotrochozoa</taxon>
        <taxon>Mollusca</taxon>
        <taxon>Bivalvia</taxon>
        <taxon>Autobranchia</taxon>
        <taxon>Heteroconchia</taxon>
        <taxon>Palaeoheterodonta</taxon>
        <taxon>Unionida</taxon>
        <taxon>Unionoidea</taxon>
        <taxon>Unionidae</taxon>
        <taxon>Unioninae</taxon>
        <taxon>Sinanodonta</taxon>
    </lineage>
</organism>
<feature type="region of interest" description="Disordered" evidence="1">
    <location>
        <begin position="1"/>
        <end position="28"/>
    </location>
</feature>
<proteinExistence type="predicted"/>
<evidence type="ECO:0000313" key="2">
    <source>
        <dbReference type="EMBL" id="KAL3842582.1"/>
    </source>
</evidence>